<evidence type="ECO:0000313" key="3">
    <source>
        <dbReference type="EMBL" id="KAJ1348880.1"/>
    </source>
</evidence>
<sequence length="157" mass="16509">MTVSYNLVVTDFHAPSNRLKIHIRHLIQINGTVNGLPPGPHGVHVHEFGDVGNGCLEAGNHYNPFKASHGGPRNPHTKRHVGDLGSIMTNATGATMVNIKDNLMTFSGLRGIVGRAFVIHASVDDLGKGGNEGSRTTGNSGARIACGIISFVNPASN</sequence>
<reference evidence="3" key="1">
    <citation type="submission" date="2021-06" db="EMBL/GenBank/DDBJ databases">
        <title>Parelaphostrongylus tenuis whole genome reference sequence.</title>
        <authorList>
            <person name="Garwood T.J."/>
            <person name="Larsen P.A."/>
            <person name="Fountain-Jones N.M."/>
            <person name="Garbe J.R."/>
            <person name="Macchietto M.G."/>
            <person name="Kania S.A."/>
            <person name="Gerhold R.W."/>
            <person name="Richards J.E."/>
            <person name="Wolf T.M."/>
        </authorList>
    </citation>
    <scope>NUCLEOTIDE SEQUENCE</scope>
    <source>
        <strain evidence="3">MNPRO001-30</strain>
        <tissue evidence="3">Meninges</tissue>
    </source>
</reference>
<keyword evidence="1" id="KW-0479">Metal-binding</keyword>
<comment type="catalytic activity">
    <reaction evidence="1">
        <text>2 superoxide + 2 H(+) = H2O2 + O2</text>
        <dbReference type="Rhea" id="RHEA:20696"/>
        <dbReference type="ChEBI" id="CHEBI:15378"/>
        <dbReference type="ChEBI" id="CHEBI:15379"/>
        <dbReference type="ChEBI" id="CHEBI:16240"/>
        <dbReference type="ChEBI" id="CHEBI:18421"/>
        <dbReference type="EC" id="1.15.1.1"/>
    </reaction>
</comment>
<dbReference type="InterPro" id="IPR001424">
    <property type="entry name" value="SOD_Cu_Zn_dom"/>
</dbReference>
<evidence type="ECO:0000259" key="2">
    <source>
        <dbReference type="Pfam" id="PF00080"/>
    </source>
</evidence>
<evidence type="ECO:0000256" key="1">
    <source>
        <dbReference type="RuleBase" id="RU000393"/>
    </source>
</evidence>
<keyword evidence="1" id="KW-0186">Copper</keyword>
<keyword evidence="1" id="KW-0862">Zinc</keyword>
<gene>
    <name evidence="3" type="ORF">KIN20_004281</name>
</gene>
<dbReference type="GO" id="GO:0004784">
    <property type="term" value="F:superoxide dismutase activity"/>
    <property type="evidence" value="ECO:0007669"/>
    <property type="project" value="UniProtKB-EC"/>
</dbReference>
<dbReference type="Pfam" id="PF00080">
    <property type="entry name" value="Sod_Cu"/>
    <property type="match status" value="1"/>
</dbReference>
<organism evidence="3 4">
    <name type="scientific">Parelaphostrongylus tenuis</name>
    <name type="common">Meningeal worm</name>
    <dbReference type="NCBI Taxonomy" id="148309"/>
    <lineage>
        <taxon>Eukaryota</taxon>
        <taxon>Metazoa</taxon>
        <taxon>Ecdysozoa</taxon>
        <taxon>Nematoda</taxon>
        <taxon>Chromadorea</taxon>
        <taxon>Rhabditida</taxon>
        <taxon>Rhabditina</taxon>
        <taxon>Rhabditomorpha</taxon>
        <taxon>Strongyloidea</taxon>
        <taxon>Metastrongylidae</taxon>
        <taxon>Parelaphostrongylus</taxon>
    </lineage>
</organism>
<protein>
    <recommendedName>
        <fullName evidence="1">Superoxide dismutase [Cu-Zn]</fullName>
        <ecNumber evidence="1">1.15.1.1</ecNumber>
    </recommendedName>
</protein>
<dbReference type="InterPro" id="IPR024134">
    <property type="entry name" value="SOD_Cu/Zn_/chaperone"/>
</dbReference>
<dbReference type="PRINTS" id="PR00068">
    <property type="entry name" value="CUZNDISMTASE"/>
</dbReference>
<evidence type="ECO:0000313" key="4">
    <source>
        <dbReference type="Proteomes" id="UP001196413"/>
    </source>
</evidence>
<comment type="cofactor">
    <cofactor evidence="1">
        <name>Cu cation</name>
        <dbReference type="ChEBI" id="CHEBI:23378"/>
    </cofactor>
    <text evidence="1">Binds 1 copper ion per subunit.</text>
</comment>
<accession>A0AAD5QHY3</accession>
<comment type="cofactor">
    <cofactor evidence="1">
        <name>Zn(2+)</name>
        <dbReference type="ChEBI" id="CHEBI:29105"/>
    </cofactor>
    <text evidence="1">Binds 1 zinc ion per subunit.</text>
</comment>
<keyword evidence="4" id="KW-1185">Reference proteome</keyword>
<comment type="function">
    <text evidence="1">Destroys radicals which are normally produced within the cells and which are toxic to biological systems.</text>
</comment>
<dbReference type="EMBL" id="JAHQIW010000576">
    <property type="protein sequence ID" value="KAJ1348880.1"/>
    <property type="molecule type" value="Genomic_DNA"/>
</dbReference>
<dbReference type="AlphaFoldDB" id="A0AAD5QHY3"/>
<keyword evidence="1" id="KW-0560">Oxidoreductase</keyword>
<dbReference type="PROSITE" id="PS00332">
    <property type="entry name" value="SOD_CU_ZN_2"/>
    <property type="match status" value="1"/>
</dbReference>
<dbReference type="Proteomes" id="UP001196413">
    <property type="component" value="Unassembled WGS sequence"/>
</dbReference>
<dbReference type="PANTHER" id="PTHR10003">
    <property type="entry name" value="SUPEROXIDE DISMUTASE CU-ZN -RELATED"/>
    <property type="match status" value="1"/>
</dbReference>
<dbReference type="SUPFAM" id="SSF49329">
    <property type="entry name" value="Cu,Zn superoxide dismutase-like"/>
    <property type="match status" value="1"/>
</dbReference>
<dbReference type="GO" id="GO:0005507">
    <property type="term" value="F:copper ion binding"/>
    <property type="evidence" value="ECO:0007669"/>
    <property type="project" value="InterPro"/>
</dbReference>
<dbReference type="EC" id="1.15.1.1" evidence="1"/>
<feature type="domain" description="Superoxide dismutase copper/zinc binding" evidence="2">
    <location>
        <begin position="27"/>
        <end position="149"/>
    </location>
</feature>
<dbReference type="CDD" id="cd00305">
    <property type="entry name" value="Cu-Zn_Superoxide_Dismutase"/>
    <property type="match status" value="1"/>
</dbReference>
<dbReference type="InterPro" id="IPR018152">
    <property type="entry name" value="SOD_Cu/Zn_BS"/>
</dbReference>
<dbReference type="InterPro" id="IPR036423">
    <property type="entry name" value="SOD-like_Cu/Zn_dom_sf"/>
</dbReference>
<dbReference type="Gene3D" id="2.60.40.200">
    <property type="entry name" value="Superoxide dismutase, copper/zinc binding domain"/>
    <property type="match status" value="1"/>
</dbReference>
<proteinExistence type="inferred from homology"/>
<comment type="similarity">
    <text evidence="1">Belongs to the Cu-Zn superoxide dismutase family.</text>
</comment>
<name>A0AAD5QHY3_PARTN</name>
<comment type="caution">
    <text evidence="3">The sequence shown here is derived from an EMBL/GenBank/DDBJ whole genome shotgun (WGS) entry which is preliminary data.</text>
</comment>